<dbReference type="GO" id="GO:0005525">
    <property type="term" value="F:GTP binding"/>
    <property type="evidence" value="ECO:0007669"/>
    <property type="project" value="UniProtKB-KW"/>
</dbReference>
<reference evidence="7" key="1">
    <citation type="journal article" date="2015" name="MBio">
        <title>Genome-Resolved Metagenomic Analysis Reveals Roles for Candidate Phyla and Other Microbial Community Members in Biogeochemical Transformations in Oil Reservoirs.</title>
        <authorList>
            <person name="Hu P."/>
            <person name="Tom L."/>
            <person name="Singh A."/>
            <person name="Thomas B.C."/>
            <person name="Baker B.J."/>
            <person name="Piceno Y.M."/>
            <person name="Andersen G.L."/>
            <person name="Banfield J.F."/>
        </authorList>
    </citation>
    <scope>NUCLEOTIDE SEQUENCE [LARGE SCALE GENOMIC DNA]</scope>
</reference>
<dbReference type="Proteomes" id="UP000054092">
    <property type="component" value="Unassembled WGS sequence"/>
</dbReference>
<evidence type="ECO:0000313" key="6">
    <source>
        <dbReference type="EMBL" id="KUK80658.1"/>
    </source>
</evidence>
<keyword evidence="2" id="KW-0547">Nucleotide-binding</keyword>
<dbReference type="EMBL" id="LGGP01000126">
    <property type="protein sequence ID" value="KUK80658.1"/>
    <property type="molecule type" value="Genomic_DNA"/>
</dbReference>
<evidence type="ECO:0000256" key="5">
    <source>
        <dbReference type="ARBA" id="ARBA00023186"/>
    </source>
</evidence>
<dbReference type="SUPFAM" id="SSF52540">
    <property type="entry name" value="P-loop containing nucleoside triphosphate hydrolases"/>
    <property type="match status" value="1"/>
</dbReference>
<evidence type="ECO:0000256" key="3">
    <source>
        <dbReference type="ARBA" id="ARBA00022801"/>
    </source>
</evidence>
<dbReference type="NCBIfam" id="TIGR00750">
    <property type="entry name" value="lao"/>
    <property type="match status" value="1"/>
</dbReference>
<dbReference type="InterPro" id="IPR005129">
    <property type="entry name" value="GTPase_ArgK"/>
</dbReference>
<keyword evidence="5" id="KW-0143">Chaperone</keyword>
<evidence type="ECO:0000256" key="2">
    <source>
        <dbReference type="ARBA" id="ARBA00022741"/>
    </source>
</evidence>
<dbReference type="PANTHER" id="PTHR43087">
    <property type="entry name" value="LYSINE/ARGININE/ORNITHINE TRANSPORT SYSTEM KINASE"/>
    <property type="match status" value="1"/>
</dbReference>
<evidence type="ECO:0000256" key="4">
    <source>
        <dbReference type="ARBA" id="ARBA00023134"/>
    </source>
</evidence>
<feature type="non-terminal residue" evidence="6">
    <location>
        <position position="1"/>
    </location>
</feature>
<sequence>IGELPERDYCVIGITGSPGAGKSSLTDRLVCISAEEKATAVIAIDPSSPFTGGAFLGDRIRMRRATEDPRIFVRSMASRGNVGGLSPSIYNAVEFLGRSGYDRIYVETVGAGQSETDIANLADIVLLVLAPGLGDDVQTMKAGIMEIGDIFVINKSDLQGAEQLASRTKAILELSGKRLPVLKTDSIKGSGLKELFKKIEEVLADFANSGRLSARRNKRNLYNNLNSAYQIIKEHYAENDKLEELIRYLLENIGR</sequence>
<dbReference type="InterPro" id="IPR027417">
    <property type="entry name" value="P-loop_NTPase"/>
</dbReference>
<evidence type="ECO:0000313" key="7">
    <source>
        <dbReference type="Proteomes" id="UP000054092"/>
    </source>
</evidence>
<dbReference type="AlphaFoldDB" id="A0A101HPH8"/>
<dbReference type="PANTHER" id="PTHR43087:SF1">
    <property type="entry name" value="LAO_AO TRANSPORT SYSTEM ATPASE"/>
    <property type="match status" value="1"/>
</dbReference>
<name>A0A101HPH8_9BACT</name>
<keyword evidence="4" id="KW-0342">GTP-binding</keyword>
<proteinExistence type="inferred from homology"/>
<dbReference type="GO" id="GO:0003924">
    <property type="term" value="F:GTPase activity"/>
    <property type="evidence" value="ECO:0007669"/>
    <property type="project" value="InterPro"/>
</dbReference>
<dbReference type="Pfam" id="PF03308">
    <property type="entry name" value="MeaB"/>
    <property type="match status" value="1"/>
</dbReference>
<accession>A0A101HPH8</accession>
<evidence type="ECO:0000256" key="1">
    <source>
        <dbReference type="ARBA" id="ARBA00009625"/>
    </source>
</evidence>
<comment type="caution">
    <text evidence="6">The sequence shown here is derived from an EMBL/GenBank/DDBJ whole genome shotgun (WGS) entry which is preliminary data.</text>
</comment>
<dbReference type="Gene3D" id="3.40.50.300">
    <property type="entry name" value="P-loop containing nucleotide triphosphate hydrolases"/>
    <property type="match status" value="1"/>
</dbReference>
<dbReference type="PATRIC" id="fig|1184387.3.peg.1232"/>
<organism evidence="6 7">
    <name type="scientific">Mesotoga prima</name>
    <dbReference type="NCBI Taxonomy" id="1184387"/>
    <lineage>
        <taxon>Bacteria</taxon>
        <taxon>Thermotogati</taxon>
        <taxon>Thermotogota</taxon>
        <taxon>Thermotogae</taxon>
        <taxon>Kosmotogales</taxon>
        <taxon>Kosmotogaceae</taxon>
        <taxon>Mesotoga</taxon>
    </lineage>
</organism>
<gene>
    <name evidence="6" type="ORF">XD94_0842</name>
</gene>
<protein>
    <submittedName>
        <fullName evidence="6">LAO/AO transport system ATPase</fullName>
    </submittedName>
</protein>
<comment type="similarity">
    <text evidence="1">Belongs to the SIMIBI class G3E GTPase family. ArgK/MeaB subfamily.</text>
</comment>
<dbReference type="InterPro" id="IPR052040">
    <property type="entry name" value="GTPase/Isobutyryl-CoA_mutase"/>
</dbReference>
<keyword evidence="3" id="KW-0378">Hydrolase</keyword>